<reference evidence="1 2" key="1">
    <citation type="journal article" date="2003" name="Int. J. Syst. Evol. Microbiol.">
        <title>Kocuria polaris sp. nov., an orange-pigmented psychrophilic bacterium isolated from an Antarctic cyanobacterial mat sample.</title>
        <authorList>
            <person name="Reddy G.S."/>
            <person name="Prakash J.S."/>
            <person name="Prabahar V."/>
            <person name="Matsumoto G.I."/>
            <person name="Stackebrandt E."/>
            <person name="Shivaji S."/>
        </authorList>
    </citation>
    <scope>NUCLEOTIDE SEQUENCE [LARGE SCALE GENOMIC DNA]</scope>
    <source>
        <strain evidence="1 2">CMS 76or</strain>
    </source>
</reference>
<keyword evidence="1" id="KW-0547">Nucleotide-binding</keyword>
<comment type="caution">
    <text evidence="1">The sequence shown here is derived from an EMBL/GenBank/DDBJ whole genome shotgun (WGS) entry which is preliminary data.</text>
</comment>
<dbReference type="Pfam" id="PF11305">
    <property type="entry name" value="DUF3107"/>
    <property type="match status" value="1"/>
</dbReference>
<keyword evidence="1" id="KW-0067">ATP-binding</keyword>
<dbReference type="AlphaFoldDB" id="A0A0A6VSE8"/>
<organism evidence="1 2">
    <name type="scientific">Kocuria rosea subsp. polaris</name>
    <dbReference type="NCBI Taxonomy" id="136273"/>
    <lineage>
        <taxon>Bacteria</taxon>
        <taxon>Bacillati</taxon>
        <taxon>Actinomycetota</taxon>
        <taxon>Actinomycetes</taxon>
        <taxon>Micrococcales</taxon>
        <taxon>Micrococcaceae</taxon>
        <taxon>Kocuria</taxon>
    </lineage>
</organism>
<protein>
    <submittedName>
        <fullName evidence="1">ATP-binding protein</fullName>
    </submittedName>
</protein>
<dbReference type="InterPro" id="IPR021456">
    <property type="entry name" value="DUF3107"/>
</dbReference>
<keyword evidence="2" id="KW-1185">Reference proteome</keyword>
<evidence type="ECO:0000313" key="2">
    <source>
        <dbReference type="Proteomes" id="UP000030466"/>
    </source>
</evidence>
<name>A0A0A6VSE8_KOCRO</name>
<dbReference type="RefSeq" id="WP_035927396.1">
    <property type="nucleotide sequence ID" value="NZ_JSUH01000009.1"/>
</dbReference>
<dbReference type="EMBL" id="JSUH01000009">
    <property type="protein sequence ID" value="KHD97223.1"/>
    <property type="molecule type" value="Genomic_DNA"/>
</dbReference>
<sequence length="78" mass="7952">MEIKIGVQHVAREIVVDSALEAPEAVELITAAMSSGSPLTLTDTKGNVTVVPAGVIGYAAVGAEQKRAVGFTPFAQDG</sequence>
<accession>A0A0A6VSE8</accession>
<proteinExistence type="predicted"/>
<dbReference type="Proteomes" id="UP000030466">
    <property type="component" value="Unassembled WGS sequence"/>
</dbReference>
<dbReference type="OrthoDB" id="3268468at2"/>
<gene>
    <name evidence="1" type="ORF">GY22_11105</name>
</gene>
<dbReference type="GO" id="GO:0005524">
    <property type="term" value="F:ATP binding"/>
    <property type="evidence" value="ECO:0007669"/>
    <property type="project" value="UniProtKB-KW"/>
</dbReference>
<evidence type="ECO:0000313" key="1">
    <source>
        <dbReference type="EMBL" id="KHD97223.1"/>
    </source>
</evidence>